<keyword evidence="11" id="KW-1185">Reference proteome</keyword>
<comment type="caution">
    <text evidence="10">The sequence shown here is derived from an EMBL/GenBank/DDBJ whole genome shotgun (WGS) entry which is preliminary data.</text>
</comment>
<dbReference type="Gene3D" id="2.30.30.60">
    <property type="match status" value="1"/>
</dbReference>
<evidence type="ECO:0000256" key="1">
    <source>
        <dbReference type="ARBA" id="ARBA00004651"/>
    </source>
</evidence>
<name>A0A0Q9ZPI2_9FLAO</name>
<dbReference type="SUPFAM" id="SSF82861">
    <property type="entry name" value="Mechanosensitive channel protein MscS (YggB), transmembrane region"/>
    <property type="match status" value="1"/>
</dbReference>
<dbReference type="SUPFAM" id="SSF50182">
    <property type="entry name" value="Sm-like ribonucleoproteins"/>
    <property type="match status" value="1"/>
</dbReference>
<organism evidence="10 11">
    <name type="scientific">Salegentibacter mishustinae</name>
    <dbReference type="NCBI Taxonomy" id="270918"/>
    <lineage>
        <taxon>Bacteria</taxon>
        <taxon>Pseudomonadati</taxon>
        <taxon>Bacteroidota</taxon>
        <taxon>Flavobacteriia</taxon>
        <taxon>Flavobacteriales</taxon>
        <taxon>Flavobacteriaceae</taxon>
        <taxon>Salegentibacter</taxon>
    </lineage>
</organism>
<dbReference type="Proteomes" id="UP000051643">
    <property type="component" value="Unassembled WGS sequence"/>
</dbReference>
<dbReference type="OrthoDB" id="9809206at2"/>
<evidence type="ECO:0000256" key="6">
    <source>
        <dbReference type="ARBA" id="ARBA00023136"/>
    </source>
</evidence>
<gene>
    <name evidence="10" type="ORF">APR42_00915</name>
</gene>
<dbReference type="AlphaFoldDB" id="A0A0Q9ZPI2"/>
<dbReference type="Pfam" id="PF21082">
    <property type="entry name" value="MS_channel_3rd"/>
    <property type="match status" value="1"/>
</dbReference>
<dbReference type="SUPFAM" id="SSF82689">
    <property type="entry name" value="Mechanosensitive channel protein MscS (YggB), C-terminal domain"/>
    <property type="match status" value="1"/>
</dbReference>
<dbReference type="Gene3D" id="1.10.287.1260">
    <property type="match status" value="1"/>
</dbReference>
<evidence type="ECO:0000256" key="5">
    <source>
        <dbReference type="ARBA" id="ARBA00022989"/>
    </source>
</evidence>
<dbReference type="InterPro" id="IPR011066">
    <property type="entry name" value="MscS_channel_C_sf"/>
</dbReference>
<dbReference type="EMBL" id="LKTP01000001">
    <property type="protein sequence ID" value="KRG30456.1"/>
    <property type="molecule type" value="Genomic_DNA"/>
</dbReference>
<evidence type="ECO:0000256" key="2">
    <source>
        <dbReference type="ARBA" id="ARBA00008017"/>
    </source>
</evidence>
<sequence>MQKEEGSETTEALKDVVEEDIWGSIVDFWNFVLFPIETEGNTVHITIGNILLVIFAFVLTSIVLRLIRSFITNKLQEGDKLKFISIFKFIKYFVYLVVILITLSSAGINITILLTASAALFVGIGLALQEFFQDIIGGVFIILDKSLLVGDVIEMEGRVGRVFQIKLRTTRALTRDDKVMIIPNHKFMSDVIFNYTQNHETTREFVSVGVAYGSDTKKVEEILLNCAIENKDVMESPKPFVLFEAFGDSSLNFSLHFYVSDSFVDPKIKSQLRFKIDEEFRRNSITIPFPQRDVHFYPTKNYTQNLPKNE</sequence>
<dbReference type="GO" id="GO:0008381">
    <property type="term" value="F:mechanosensitive monoatomic ion channel activity"/>
    <property type="evidence" value="ECO:0007669"/>
    <property type="project" value="UniProtKB-ARBA"/>
</dbReference>
<feature type="domain" description="Mechanosensitive ion channel MscS" evidence="8">
    <location>
        <begin position="131"/>
        <end position="196"/>
    </location>
</feature>
<dbReference type="InterPro" id="IPR052702">
    <property type="entry name" value="MscS-like_channel"/>
</dbReference>
<dbReference type="STRING" id="270918.APR42_00915"/>
<evidence type="ECO:0000259" key="9">
    <source>
        <dbReference type="Pfam" id="PF21082"/>
    </source>
</evidence>
<dbReference type="InterPro" id="IPR011014">
    <property type="entry name" value="MscS_channel_TM-2"/>
</dbReference>
<dbReference type="GO" id="GO:0005886">
    <property type="term" value="C:plasma membrane"/>
    <property type="evidence" value="ECO:0007669"/>
    <property type="project" value="UniProtKB-SubCell"/>
</dbReference>
<feature type="domain" description="Mechanosensitive ion channel MscS C-terminal" evidence="9">
    <location>
        <begin position="206"/>
        <end position="286"/>
    </location>
</feature>
<dbReference type="InterPro" id="IPR049278">
    <property type="entry name" value="MS_channel_C"/>
</dbReference>
<dbReference type="InterPro" id="IPR006685">
    <property type="entry name" value="MscS_channel_2nd"/>
</dbReference>
<evidence type="ECO:0000256" key="7">
    <source>
        <dbReference type="SAM" id="Phobius"/>
    </source>
</evidence>
<proteinExistence type="inferred from homology"/>
<evidence type="ECO:0000259" key="8">
    <source>
        <dbReference type="Pfam" id="PF00924"/>
    </source>
</evidence>
<dbReference type="InterPro" id="IPR023408">
    <property type="entry name" value="MscS_beta-dom_sf"/>
</dbReference>
<dbReference type="PANTHER" id="PTHR30347:SF1">
    <property type="entry name" value="MECHANOSENSITIVE CHANNEL MSCK"/>
    <property type="match status" value="1"/>
</dbReference>
<comment type="subcellular location">
    <subcellularLocation>
        <location evidence="1">Cell membrane</location>
        <topology evidence="1">Multi-pass membrane protein</topology>
    </subcellularLocation>
</comment>
<keyword evidence="5 7" id="KW-1133">Transmembrane helix</keyword>
<keyword evidence="3" id="KW-1003">Cell membrane</keyword>
<evidence type="ECO:0000256" key="4">
    <source>
        <dbReference type="ARBA" id="ARBA00022692"/>
    </source>
</evidence>
<keyword evidence="6 7" id="KW-0472">Membrane</keyword>
<comment type="similarity">
    <text evidence="2">Belongs to the MscS (TC 1.A.23) family.</text>
</comment>
<reference evidence="10" key="1">
    <citation type="submission" date="2015-10" db="EMBL/GenBank/DDBJ databases">
        <title>Draft genome sequence of Salegentibacter mishustinae KCTC 12263.</title>
        <authorList>
            <person name="Lin W."/>
            <person name="Zheng Q."/>
        </authorList>
    </citation>
    <scope>NUCLEOTIDE SEQUENCE [LARGE SCALE GENOMIC DNA]</scope>
    <source>
        <strain evidence="10">KCTC 12263</strain>
    </source>
</reference>
<accession>A0A0Q9ZPI2</accession>
<evidence type="ECO:0000313" key="10">
    <source>
        <dbReference type="EMBL" id="KRG30456.1"/>
    </source>
</evidence>
<feature type="transmembrane region" description="Helical" evidence="7">
    <location>
        <begin position="50"/>
        <end position="71"/>
    </location>
</feature>
<dbReference type="InterPro" id="IPR010920">
    <property type="entry name" value="LSM_dom_sf"/>
</dbReference>
<dbReference type="Gene3D" id="3.30.70.100">
    <property type="match status" value="1"/>
</dbReference>
<evidence type="ECO:0000313" key="11">
    <source>
        <dbReference type="Proteomes" id="UP000051643"/>
    </source>
</evidence>
<keyword evidence="4 7" id="KW-0812">Transmembrane</keyword>
<evidence type="ECO:0000256" key="3">
    <source>
        <dbReference type="ARBA" id="ARBA00022475"/>
    </source>
</evidence>
<protein>
    <submittedName>
        <fullName evidence="10">Mechanosensitive ion channel protein MscS</fullName>
    </submittedName>
</protein>
<dbReference type="Pfam" id="PF00924">
    <property type="entry name" value="MS_channel_2nd"/>
    <property type="match status" value="1"/>
</dbReference>
<feature type="transmembrane region" description="Helical" evidence="7">
    <location>
        <begin position="92"/>
        <end position="114"/>
    </location>
</feature>
<dbReference type="PANTHER" id="PTHR30347">
    <property type="entry name" value="POTASSIUM CHANNEL RELATED"/>
    <property type="match status" value="1"/>
</dbReference>
<dbReference type="RefSeq" id="WP_057480282.1">
    <property type="nucleotide sequence ID" value="NZ_BMWR01000002.1"/>
</dbReference>